<evidence type="ECO:0000259" key="2">
    <source>
        <dbReference type="PROSITE" id="PS50878"/>
    </source>
</evidence>
<dbReference type="EMBL" id="CP121196">
    <property type="protein sequence ID" value="XBH19328.1"/>
    <property type="molecule type" value="Genomic_DNA"/>
</dbReference>
<dbReference type="CDD" id="cd01646">
    <property type="entry name" value="RT_Bac_retron_I"/>
    <property type="match status" value="1"/>
</dbReference>
<dbReference type="Pfam" id="PF00078">
    <property type="entry name" value="RVT_1"/>
    <property type="match status" value="1"/>
</dbReference>
<keyword evidence="3" id="KW-0695">RNA-directed DNA polymerase</keyword>
<keyword evidence="3" id="KW-0808">Transferase</keyword>
<dbReference type="SUPFAM" id="SSF56672">
    <property type="entry name" value="DNA/RNA polymerases"/>
    <property type="match status" value="1"/>
</dbReference>
<sequence>MTALSDFQDRNNLERAWRWIRSNPDPTYKRYCSEFYSRFAVADDLIIEDLQQRLQRGFYEPSHSCKFLMPKKSGILRPYSILTVEDQIVYQALVNVIAEKLAPKIRNSYLSETFGHIYAGKTSQWFYRRWNDGYKAFNQATRAAFKRGLVYTASFDLTACYDSLDHAVLSHFLTQLGVERDFCDFLRTCLSKWTANDRRIYQNHGIPQGPLSSGLLSEVVLQHFDQHYGPKANLVYLRYVDDIRLFATKEIDLRRMLVRLDRLSKDIGLFPQAAKIDIHRVTDIEKELKSISNPTVVAVRGAIVDQAKLAKRIAALSPRLRPVVKIEDETRFKFLLAHALPTSKLNDRLLTISAARPDLVPSIARYLKRYQRLPKSVAKQLIARVRNEQLYEYVTADWLDVLAGRLSDADSLALNVILKAQWKPRTLSPELKAEAGKRLIRAGLLNVNQTRHAILSVRESWVRAQLVSALNDQHYGKAALETITNQALRDHNPDVSLAAAQQAAFLGITVVPPFRTIQHSGGKALRQFGILTRVTGRSCGISWSMARLTGRSSSINWRSIFGSTYRHAERLAVQMRALSDTNVTAFVNAADVFNDRLLSRLYLHDPSLGTYLLGSIGSILSSTRLKTNYPSVHTLCDAIHTERLKSSLSHPIVKKTGKPTSRIPYRYLRKAKQLYVQALIELEASW</sequence>
<evidence type="ECO:0000313" key="3">
    <source>
        <dbReference type="EMBL" id="XBH19328.1"/>
    </source>
</evidence>
<evidence type="ECO:0000256" key="1">
    <source>
        <dbReference type="ARBA" id="ARBA00034120"/>
    </source>
</evidence>
<dbReference type="PANTHER" id="PTHR34047">
    <property type="entry name" value="NUCLEAR INTRON MATURASE 1, MITOCHONDRIAL-RELATED"/>
    <property type="match status" value="1"/>
</dbReference>
<feature type="domain" description="Reverse transcriptase" evidence="2">
    <location>
        <begin position="50"/>
        <end position="304"/>
    </location>
</feature>
<gene>
    <name evidence="3" type="ORF">P8935_08420</name>
</gene>
<dbReference type="PANTHER" id="PTHR34047:SF8">
    <property type="entry name" value="PROTEIN YKFC"/>
    <property type="match status" value="1"/>
</dbReference>
<dbReference type="InterPro" id="IPR043502">
    <property type="entry name" value="DNA/RNA_pol_sf"/>
</dbReference>
<comment type="similarity">
    <text evidence="1">Belongs to the bacterial reverse transcriptase family.</text>
</comment>
<dbReference type="GO" id="GO:0003964">
    <property type="term" value="F:RNA-directed DNA polymerase activity"/>
    <property type="evidence" value="ECO:0007669"/>
    <property type="project" value="UniProtKB-KW"/>
</dbReference>
<dbReference type="PROSITE" id="PS50878">
    <property type="entry name" value="RT_POL"/>
    <property type="match status" value="1"/>
</dbReference>
<accession>A0AAU7DNF7</accession>
<dbReference type="InterPro" id="IPR051083">
    <property type="entry name" value="GrpII_Intron_Splice-Mob/Def"/>
</dbReference>
<proteinExistence type="inferred from homology"/>
<dbReference type="RefSeq" id="WP_348264544.1">
    <property type="nucleotide sequence ID" value="NZ_CP121196.1"/>
</dbReference>
<reference evidence="3" key="1">
    <citation type="submission" date="2023-03" db="EMBL/GenBank/DDBJ databases">
        <title>Edaphobacter sp.</title>
        <authorList>
            <person name="Huber K.J."/>
            <person name="Papendorf J."/>
            <person name="Pilke C."/>
            <person name="Bunk B."/>
            <person name="Sproeer C."/>
            <person name="Pester M."/>
        </authorList>
    </citation>
    <scope>NUCLEOTIDE SEQUENCE</scope>
    <source>
        <strain evidence="3">DSM 110680</strain>
    </source>
</reference>
<dbReference type="InterPro" id="IPR000477">
    <property type="entry name" value="RT_dom"/>
</dbReference>
<organism evidence="3">
    <name type="scientific">Telmatobacter sp. DSM 110680</name>
    <dbReference type="NCBI Taxonomy" id="3036704"/>
    <lineage>
        <taxon>Bacteria</taxon>
        <taxon>Pseudomonadati</taxon>
        <taxon>Acidobacteriota</taxon>
        <taxon>Terriglobia</taxon>
        <taxon>Terriglobales</taxon>
        <taxon>Acidobacteriaceae</taxon>
        <taxon>Telmatobacter</taxon>
    </lineage>
</organism>
<keyword evidence="3" id="KW-0548">Nucleotidyltransferase</keyword>
<protein>
    <submittedName>
        <fullName evidence="3">RNA-directed DNA polymerase</fullName>
    </submittedName>
</protein>
<dbReference type="AlphaFoldDB" id="A0AAU7DNF7"/>
<name>A0AAU7DNF7_9BACT</name>